<dbReference type="AlphaFoldDB" id="A0AAD6HKX9"/>
<dbReference type="InterPro" id="IPR036236">
    <property type="entry name" value="Znf_C2H2_sf"/>
</dbReference>
<evidence type="ECO:0000313" key="4">
    <source>
        <dbReference type="EMBL" id="KAJ5724919.1"/>
    </source>
</evidence>
<dbReference type="GO" id="GO:0008270">
    <property type="term" value="F:zinc ion binding"/>
    <property type="evidence" value="ECO:0007669"/>
    <property type="project" value="UniProtKB-KW"/>
</dbReference>
<dbReference type="PROSITE" id="PS50157">
    <property type="entry name" value="ZINC_FINGER_C2H2_2"/>
    <property type="match status" value="1"/>
</dbReference>
<protein>
    <recommendedName>
        <fullName evidence="3">C2H2-type domain-containing protein</fullName>
    </recommendedName>
</protein>
<dbReference type="EMBL" id="JAQJAN010000008">
    <property type="protein sequence ID" value="KAJ5724919.1"/>
    <property type="molecule type" value="Genomic_DNA"/>
</dbReference>
<reference evidence="4" key="1">
    <citation type="journal article" date="2023" name="IMA Fungus">
        <title>Comparative genomic study of the Penicillium genus elucidates a diverse pangenome and 15 lateral gene transfer events.</title>
        <authorList>
            <person name="Petersen C."/>
            <person name="Sorensen T."/>
            <person name="Nielsen M.R."/>
            <person name="Sondergaard T.E."/>
            <person name="Sorensen J.L."/>
            <person name="Fitzpatrick D.A."/>
            <person name="Frisvad J.C."/>
            <person name="Nielsen K.L."/>
        </authorList>
    </citation>
    <scope>NUCLEOTIDE SEQUENCE</scope>
    <source>
        <strain evidence="4">IBT 17514</strain>
    </source>
</reference>
<dbReference type="InterPro" id="IPR013087">
    <property type="entry name" value="Znf_C2H2_type"/>
</dbReference>
<keyword evidence="1" id="KW-0863">Zinc-finger</keyword>
<keyword evidence="1" id="KW-0862">Zinc</keyword>
<sequence length="233" mass="26671">MEPMPIPFPLPLEFTMYDDEYLDGFYLSPSTFPCDIPYASAEMPVSTLGPSACLQIANVYNIPSESIELEDPGRLTVPGPEYSLYNDTTADRESNFSWSTFSVAESPQPSPRDASISPSPLKERDDLLNYGVPTEDGWRCSFPTCNSKTTFQRGCDLRKHYKRHSRHLFCRYSSCPKSVSGGFSSNKDRARHEARHNPSITCEWEGCTRVFSRMDNMRDHLRRVHHKQTRRAR</sequence>
<keyword evidence="1" id="KW-0479">Metal-binding</keyword>
<dbReference type="SMART" id="SM00355">
    <property type="entry name" value="ZnF_C2H2"/>
    <property type="match status" value="3"/>
</dbReference>
<evidence type="ECO:0000256" key="1">
    <source>
        <dbReference type="PROSITE-ProRule" id="PRU00042"/>
    </source>
</evidence>
<name>A0AAD6HKX9_9EURO</name>
<reference evidence="4" key="2">
    <citation type="submission" date="2023-01" db="EMBL/GenBank/DDBJ databases">
        <authorList>
            <person name="Petersen C."/>
        </authorList>
    </citation>
    <scope>NUCLEOTIDE SEQUENCE</scope>
    <source>
        <strain evidence="4">IBT 17514</strain>
    </source>
</reference>
<gene>
    <name evidence="4" type="ORF">N7493_006647</name>
</gene>
<keyword evidence="5" id="KW-1185">Reference proteome</keyword>
<proteinExistence type="predicted"/>
<dbReference type="PROSITE" id="PS00028">
    <property type="entry name" value="ZINC_FINGER_C2H2_1"/>
    <property type="match status" value="1"/>
</dbReference>
<feature type="domain" description="C2H2-type" evidence="3">
    <location>
        <begin position="200"/>
        <end position="230"/>
    </location>
</feature>
<evidence type="ECO:0000259" key="3">
    <source>
        <dbReference type="PROSITE" id="PS50157"/>
    </source>
</evidence>
<dbReference type="SUPFAM" id="SSF57667">
    <property type="entry name" value="beta-beta-alpha zinc fingers"/>
    <property type="match status" value="1"/>
</dbReference>
<dbReference type="Gene3D" id="3.30.160.60">
    <property type="entry name" value="Classic Zinc Finger"/>
    <property type="match status" value="1"/>
</dbReference>
<evidence type="ECO:0000313" key="5">
    <source>
        <dbReference type="Proteomes" id="UP001215712"/>
    </source>
</evidence>
<dbReference type="Proteomes" id="UP001215712">
    <property type="component" value="Unassembled WGS sequence"/>
</dbReference>
<evidence type="ECO:0000256" key="2">
    <source>
        <dbReference type="SAM" id="MobiDB-lite"/>
    </source>
</evidence>
<accession>A0AAD6HKX9</accession>
<organism evidence="4 5">
    <name type="scientific">Penicillium malachiteum</name>
    <dbReference type="NCBI Taxonomy" id="1324776"/>
    <lineage>
        <taxon>Eukaryota</taxon>
        <taxon>Fungi</taxon>
        <taxon>Dikarya</taxon>
        <taxon>Ascomycota</taxon>
        <taxon>Pezizomycotina</taxon>
        <taxon>Eurotiomycetes</taxon>
        <taxon>Eurotiomycetidae</taxon>
        <taxon>Eurotiales</taxon>
        <taxon>Aspergillaceae</taxon>
        <taxon>Penicillium</taxon>
    </lineage>
</organism>
<feature type="region of interest" description="Disordered" evidence="2">
    <location>
        <begin position="101"/>
        <end position="126"/>
    </location>
</feature>
<comment type="caution">
    <text evidence="4">The sequence shown here is derived from an EMBL/GenBank/DDBJ whole genome shotgun (WGS) entry which is preliminary data.</text>
</comment>